<proteinExistence type="predicted"/>
<feature type="transmembrane region" description="Helical" evidence="1">
    <location>
        <begin position="595"/>
        <end position="623"/>
    </location>
</feature>
<keyword evidence="1" id="KW-0472">Membrane</keyword>
<keyword evidence="1" id="KW-0812">Transmembrane</keyword>
<keyword evidence="4" id="KW-1185">Reference proteome</keyword>
<keyword evidence="1" id="KW-1133">Transmembrane helix</keyword>
<gene>
    <name evidence="3" type="primary">Aste57867_69</name>
    <name evidence="2" type="ORF">As57867_000069</name>
    <name evidence="3" type="ORF">ASTE57867_69</name>
</gene>
<dbReference type="EMBL" id="CAADRA010000002">
    <property type="protein sequence ID" value="VFT77295.1"/>
    <property type="molecule type" value="Genomic_DNA"/>
</dbReference>
<dbReference type="EMBL" id="VJMH01000002">
    <property type="protein sequence ID" value="KAF0720790.1"/>
    <property type="molecule type" value="Genomic_DNA"/>
</dbReference>
<evidence type="ECO:0000313" key="3">
    <source>
        <dbReference type="EMBL" id="VFT77295.1"/>
    </source>
</evidence>
<feature type="transmembrane region" description="Helical" evidence="1">
    <location>
        <begin position="771"/>
        <end position="793"/>
    </location>
</feature>
<evidence type="ECO:0000256" key="1">
    <source>
        <dbReference type="SAM" id="Phobius"/>
    </source>
</evidence>
<evidence type="ECO:0000313" key="4">
    <source>
        <dbReference type="Proteomes" id="UP000332933"/>
    </source>
</evidence>
<feature type="transmembrane region" description="Helical" evidence="1">
    <location>
        <begin position="913"/>
        <end position="933"/>
    </location>
</feature>
<feature type="transmembrane region" description="Helical" evidence="1">
    <location>
        <begin position="1499"/>
        <end position="1520"/>
    </location>
</feature>
<sequence>MPTHTVSVVPHGVTPASTSPMRRRRVMPLVGLIYLGAAVASSWWFNLILYQSIQNDTLWYGFNASVQAWLMDALNRAEYMLTLDSDLTSLVHAQDRTDAAPLRVALLPTVPRLFMYTRALAPAVAIASCRQTSPDNLVWLSTQYCWVDFNRTWELAHTAARQARCARAYATNGAMFLEAVLRNTDMAAFLSTFGGPSGVFTTAIVATLNHTNVGQSFLGYLVAHVQPSVADEVAFWASFDVTMWGMQFQNFFQVGVDNHATLGPALGTTPTLSINAITKINRSPLWTTWIAFTSFYDDMAIAQMYGGGSMIRSDPTFVWGDDSTLAGYDTGSQLFHDAIGPLYSVDMYWLAPPAPLLALVRAYTAALRHAQWTDDAFGHTFAALEPLVATPSSIGSWPSTDSSLSWGFLSGSPLCPSWASLSTVYLREWGFDDACAVQTPLTVPLDRFSLVFAMAATSTRLMDMIAQSVCATTGSTACLAVFAQAASLATTILDSSPSVAAAVPLAAASASSIEVVQFGLHESATPCLLRHAILDPRDPVFAFLAWSYLYDWTTMTREVVSFQGDVATLDLISYRYSVLGAFSMTPVAHELAQSIVSLLAGGVLYVTAAISAVAAAVAALGLAYRLDFCGRNLVFFHRVAAFTWIGRPLLFLRGVTAILLLASSSTTLASKNGLTRLNAHPRSVSESMLVASEATWVSYVVCDLCHVQLPHAMWFVGPASSAAVFLTSLALDIWHPIPVTLTSTSECQLLGVDATVACAQLTVANGSPPRVLFLLVVSVAAVLGSMFVAAAGLRWRMIRPKTLVAHAQALFPGSSLAFLAWQTELRPDDTYRVSLDQVANVMSGIFVLERREAMYVLDVKSWQCLPLATDAVDRRGSHVHFYRQPFVSPRQSPDASATKSVPLESTWLSHARLAGSFVYIVTALVSSIVYFTLLEQTMSNDFWWTGFNTTGGHRFLANVLPMNMLLPGTPATTISLTDPQYALFALYNTSSTTVATYGSIARWAKHTVLNDLGNAIQGLRHMDGCLAPWIAAQYCWLDFDHVWEMANTAARQSRCDATQGRNGAAHFEAVLRNIDQRAFLSCWQESFDVAIARTMATTTVGQVWLAQSMTGQQPALSIDAEVAFWQSKLLDTFILQWQNYKTVGLDNTVVVENAFAAAYPLTLQARSSTWRLVDQTTLQMYWMLAGDLHAVVTNDSGITGLSLVRQSPAFAFQNISIASVLQHNGSYVPPTATWTTDLLRQAVGPFGSIDVLLVPPPPLLVTIVRAVEGQLRALLFSNSTVAAQYAQLPVSWTLTVVPASWRAVATTYFQGSPLCAAALSAPTNFPQPYADATAVCVNLGSSEQIFARAWQVVMAGLLTGGGLRDTMCQHVLETNLCAKLCTSTASFVTPLLSLLSIPSDHLHSIATLVQKLNVSLLQFTTVDSEPQITTANAFAATDESFAFWAWCYLHQWTLGQREAVSLVGDAGSVTVLSTAVTVNDYALKSLEIPVSLSLYVLRGVQYVTIVLLALALVVIVLTLVSKGHVEPMNLLELNCVGAIVWVGRPLLLLRAASALCLLCTGHLTLQTSATGLATKFDDAATATTSLVAYAKTVLVSSEMGWLTVVLHDVLSVWTRECTRTYATKSFVVVWAATAVVQIASPVHVTAAVAPTCRALDFDIVCTSGRLAVGSFARVTAYVGLNVVAVVAGAVYAAWQSQVAAAGTTQQTQKLFMYSLATYVFHVDPWTVHGVVHLDKASALLNGLVVVGGGDKVFMMDIKTWRLYRLPRPNFGPSLAACVPLIDYQDI</sequence>
<accession>A0A485K248</accession>
<name>A0A485K248_9STRA</name>
<reference evidence="2" key="2">
    <citation type="submission" date="2019-06" db="EMBL/GenBank/DDBJ databases">
        <title>Genomics analysis of Aphanomyces spp. identifies a new class of oomycete effector associated with host adaptation.</title>
        <authorList>
            <person name="Gaulin E."/>
        </authorList>
    </citation>
    <scope>NUCLEOTIDE SEQUENCE</scope>
    <source>
        <strain evidence="2">CBS 578.67</strain>
    </source>
</reference>
<feature type="transmembrane region" description="Helical" evidence="1">
    <location>
        <begin position="26"/>
        <end position="45"/>
    </location>
</feature>
<evidence type="ECO:0000313" key="2">
    <source>
        <dbReference type="EMBL" id="KAF0720790.1"/>
    </source>
</evidence>
<reference evidence="3 4" key="1">
    <citation type="submission" date="2019-03" db="EMBL/GenBank/DDBJ databases">
        <authorList>
            <person name="Gaulin E."/>
            <person name="Dumas B."/>
        </authorList>
    </citation>
    <scope>NUCLEOTIDE SEQUENCE [LARGE SCALE GENOMIC DNA]</scope>
    <source>
        <strain evidence="3">CBS 568.67</strain>
    </source>
</reference>
<organism evidence="3 4">
    <name type="scientific">Aphanomyces stellatus</name>
    <dbReference type="NCBI Taxonomy" id="120398"/>
    <lineage>
        <taxon>Eukaryota</taxon>
        <taxon>Sar</taxon>
        <taxon>Stramenopiles</taxon>
        <taxon>Oomycota</taxon>
        <taxon>Saprolegniomycetes</taxon>
        <taxon>Saprolegniales</taxon>
        <taxon>Verrucalvaceae</taxon>
        <taxon>Aphanomyces</taxon>
    </lineage>
</organism>
<protein>
    <submittedName>
        <fullName evidence="3">Aste57867_69 protein</fullName>
    </submittedName>
</protein>
<dbReference type="Proteomes" id="UP000332933">
    <property type="component" value="Unassembled WGS sequence"/>
</dbReference>
<feature type="transmembrane region" description="Helical" evidence="1">
    <location>
        <begin position="1674"/>
        <end position="1694"/>
    </location>
</feature>